<evidence type="ECO:0000256" key="7">
    <source>
        <dbReference type="ARBA" id="ARBA00023136"/>
    </source>
</evidence>
<dbReference type="GO" id="GO:0005549">
    <property type="term" value="F:odorant binding"/>
    <property type="evidence" value="ECO:0007669"/>
    <property type="project" value="InterPro"/>
</dbReference>
<keyword evidence="8 10" id="KW-0675">Receptor</keyword>
<reference evidence="11" key="1">
    <citation type="submission" date="2005-10" db="EMBL/GenBank/DDBJ databases">
        <authorList>
            <person name="Loftus B.J."/>
            <person name="Nene V.M."/>
            <person name="Hannick L.I."/>
            <person name="Bidwell S."/>
            <person name="Haas B."/>
            <person name="Amedeo P."/>
            <person name="Orvis J."/>
            <person name="Wortman J.R."/>
            <person name="White O.R."/>
            <person name="Salzberg S."/>
            <person name="Shumway M."/>
            <person name="Koo H."/>
            <person name="Zhao Y."/>
            <person name="Holmes M."/>
            <person name="Miller J."/>
            <person name="Schatz M."/>
            <person name="Pop M."/>
            <person name="Pai G."/>
            <person name="Utterback T."/>
            <person name="Rogers Y.-H."/>
            <person name="Kravitz S."/>
            <person name="Fraser C.M."/>
        </authorList>
    </citation>
    <scope>NUCLEOTIDE SEQUENCE</scope>
    <source>
        <strain evidence="11">Liverpool</strain>
    </source>
</reference>
<dbReference type="GeneID" id="5576885"/>
<reference evidence="11" key="3">
    <citation type="submission" date="2012-09" db="EMBL/GenBank/DDBJ databases">
        <authorList>
            <consortium name="VectorBase"/>
        </authorList>
    </citation>
    <scope>NUCLEOTIDE SEQUENCE</scope>
    <source>
        <strain evidence="11">Liverpool</strain>
    </source>
</reference>
<keyword evidence="2" id="KW-1003">Cell membrane</keyword>
<keyword evidence="3 10" id="KW-0716">Sensory transduction</keyword>
<evidence type="ECO:0000313" key="11">
    <source>
        <dbReference type="EMBL" id="EAT45715.2"/>
    </source>
</evidence>
<feature type="transmembrane region" description="Helical" evidence="10">
    <location>
        <begin position="46"/>
        <end position="67"/>
    </location>
</feature>
<evidence type="ECO:0000256" key="8">
    <source>
        <dbReference type="ARBA" id="ARBA00023170"/>
    </source>
</evidence>
<feature type="transmembrane region" description="Helical" evidence="10">
    <location>
        <begin position="73"/>
        <end position="95"/>
    </location>
</feature>
<gene>
    <name evidence="11" type="primary">GPROR41</name>
    <name evidence="11" type="ORF">AaeL_AAEL003045</name>
</gene>
<feature type="transmembrane region" description="Helical" evidence="10">
    <location>
        <begin position="303"/>
        <end position="323"/>
    </location>
</feature>
<keyword evidence="4 10" id="KW-0812">Transmembrane</keyword>
<dbReference type="Pfam" id="PF02949">
    <property type="entry name" value="7tm_6"/>
    <property type="match status" value="1"/>
</dbReference>
<dbReference type="CTD" id="5576885"/>
<evidence type="ECO:0000256" key="5">
    <source>
        <dbReference type="ARBA" id="ARBA00022725"/>
    </source>
</evidence>
<dbReference type="Proteomes" id="UP000682892">
    <property type="component" value="Chromosome 1"/>
</dbReference>
<dbReference type="GO" id="GO:0004984">
    <property type="term" value="F:olfactory receptor activity"/>
    <property type="evidence" value="ECO:0007669"/>
    <property type="project" value="InterPro"/>
</dbReference>
<reference evidence="11" key="2">
    <citation type="journal article" date="2007" name="Science">
        <title>Genome sequence of Aedes aegypti, a major arbovirus vector.</title>
        <authorList>
            <person name="Nene V."/>
            <person name="Wortman J.R."/>
            <person name="Lawson D."/>
            <person name="Haas B."/>
            <person name="Kodira C."/>
            <person name="Tu Z.J."/>
            <person name="Loftus B."/>
            <person name="Xi Z."/>
            <person name="Megy K."/>
            <person name="Grabherr M."/>
            <person name="Ren Q."/>
            <person name="Zdobnov E.M."/>
            <person name="Lobo N.F."/>
            <person name="Campbell K.S."/>
            <person name="Brown S.E."/>
            <person name="Bonaldo M.F."/>
            <person name="Zhu J."/>
            <person name="Sinkins S.P."/>
            <person name="Hogenkamp D.G."/>
            <person name="Amedeo P."/>
            <person name="Arensburger P."/>
            <person name="Atkinson P.W."/>
            <person name="Bidwell S."/>
            <person name="Biedler J."/>
            <person name="Birney E."/>
            <person name="Bruggner R.V."/>
            <person name="Costas J."/>
            <person name="Coy M.R."/>
            <person name="Crabtree J."/>
            <person name="Crawford M."/>
            <person name="Debruyn B."/>
            <person name="Decaprio D."/>
            <person name="Eiglmeier K."/>
            <person name="Eisenstadt E."/>
            <person name="El-Dorry H."/>
            <person name="Gelbart W.M."/>
            <person name="Gomes S.L."/>
            <person name="Hammond M."/>
            <person name="Hannick L.I."/>
            <person name="Hogan J.R."/>
            <person name="Holmes M.H."/>
            <person name="Jaffe D."/>
            <person name="Johnston J.S."/>
            <person name="Kennedy R.C."/>
            <person name="Koo H."/>
            <person name="Kravitz S."/>
            <person name="Kriventseva E.V."/>
            <person name="Kulp D."/>
            <person name="Labutti K."/>
            <person name="Lee E."/>
            <person name="Li S."/>
            <person name="Lovin D.D."/>
            <person name="Mao C."/>
            <person name="Mauceli E."/>
            <person name="Menck C.F."/>
            <person name="Miller J.R."/>
            <person name="Montgomery P."/>
            <person name="Mori A."/>
            <person name="Nascimento A.L."/>
            <person name="Naveira H.F."/>
            <person name="Nusbaum C."/>
            <person name="O'leary S."/>
            <person name="Orvis J."/>
            <person name="Pertea M."/>
            <person name="Quesneville H."/>
            <person name="Reidenbach K.R."/>
            <person name="Rogers Y.H."/>
            <person name="Roth C.W."/>
            <person name="Schneider J.R."/>
            <person name="Schatz M."/>
            <person name="Shumway M."/>
            <person name="Stanke M."/>
            <person name="Stinson E.O."/>
            <person name="Tubio J.M."/>
            <person name="Vanzee J.P."/>
            <person name="Verjovski-Almeida S."/>
            <person name="Werner D."/>
            <person name="White O."/>
            <person name="Wyder S."/>
            <person name="Zeng Q."/>
            <person name="Zhao Q."/>
            <person name="Zhao Y."/>
            <person name="Hill C.A."/>
            <person name="Raikhel A.S."/>
            <person name="Soares M.B."/>
            <person name="Knudson D.L."/>
            <person name="Lee N.H."/>
            <person name="Galagan J."/>
            <person name="Salzberg S.L."/>
            <person name="Paulsen I.T."/>
            <person name="Dimopoulos G."/>
            <person name="Collins F.H."/>
            <person name="Birren B."/>
            <person name="Fraser-Liggett C.M."/>
            <person name="Severson D.W."/>
        </authorList>
    </citation>
    <scope>NUCLEOTIDE SEQUENCE [LARGE SCALE GENOMIC DNA]</scope>
    <source>
        <strain evidence="11">Liverpool</strain>
    </source>
</reference>
<name>A0A1S7UEX0_AEDAE</name>
<dbReference type="PANTHER" id="PTHR21137:SF35">
    <property type="entry name" value="ODORANT RECEPTOR 19A-RELATED"/>
    <property type="match status" value="1"/>
</dbReference>
<protein>
    <recommendedName>
        <fullName evidence="10">Odorant receptor</fullName>
    </recommendedName>
</protein>
<proteinExistence type="inferred from homology"/>
<sequence length="393" mass="45261">MKFPKSANVPRGTSSFESFQRILYWQHITLKMIGCDIFEINFRVSFLTVFIIFLAVLFMVISLINLYFFRDNIFNFTFVLVTFFYGVIGCGRLGFLLTHSKVSSKLVFEAKKTYELTSSGASETKVLVKYTKMLQQCVVFFSIAFMLGVVLTAIMPLILFLWNGEKILPFGVILPFTDPNSVDGYQLNYLYQISCMLWTPPGLTASQNMYFALVFNICIQYDLLILKLQALNELICQNKGEIHDIKIRSKIIDIIESQQRLDNFVTTLEELYATQVFIEVGSNALQIVMTLFVQHIDMWMPGYLILLIATFQLFVSCFLGTLIDIKSELFTKAVYDISWHKMGKENQKTLKFMLAKSQCSLQLSCGGMMTLNMNLFLTVYKKIYSIFMMLQNI</sequence>
<evidence type="ECO:0000256" key="4">
    <source>
        <dbReference type="ARBA" id="ARBA00022692"/>
    </source>
</evidence>
<keyword evidence="5 10" id="KW-0552">Olfaction</keyword>
<dbReference type="GO" id="GO:0005886">
    <property type="term" value="C:plasma membrane"/>
    <property type="evidence" value="ECO:0007669"/>
    <property type="project" value="UniProtKB-SubCell"/>
</dbReference>
<comment type="subcellular location">
    <subcellularLocation>
        <location evidence="1 10">Cell membrane</location>
        <topology evidence="1 10">Multi-pass membrane protein</topology>
    </subcellularLocation>
</comment>
<accession>A0A1S7UEX0</accession>
<feature type="transmembrane region" description="Helical" evidence="10">
    <location>
        <begin position="361"/>
        <end position="380"/>
    </location>
</feature>
<organism evidence="11 12">
    <name type="scientific">Aedes aegypti</name>
    <name type="common">Yellowfever mosquito</name>
    <name type="synonym">Culex aegypti</name>
    <dbReference type="NCBI Taxonomy" id="7159"/>
    <lineage>
        <taxon>Eukaryota</taxon>
        <taxon>Metazoa</taxon>
        <taxon>Ecdysozoa</taxon>
        <taxon>Arthropoda</taxon>
        <taxon>Hexapoda</taxon>
        <taxon>Insecta</taxon>
        <taxon>Pterygota</taxon>
        <taxon>Neoptera</taxon>
        <taxon>Endopterygota</taxon>
        <taxon>Diptera</taxon>
        <taxon>Nematocera</taxon>
        <taxon>Culicoidea</taxon>
        <taxon>Culicidae</taxon>
        <taxon>Culicinae</taxon>
        <taxon>Aedini</taxon>
        <taxon>Aedes</taxon>
        <taxon>Stegomyia</taxon>
    </lineage>
</organism>
<dbReference type="OrthoDB" id="7550533at2759"/>
<evidence type="ECO:0000256" key="2">
    <source>
        <dbReference type="ARBA" id="ARBA00022475"/>
    </source>
</evidence>
<dbReference type="AlphaFoldDB" id="A0A1S7UEX0"/>
<dbReference type="PANTHER" id="PTHR21137">
    <property type="entry name" value="ODORANT RECEPTOR"/>
    <property type="match status" value="1"/>
</dbReference>
<evidence type="ECO:0000256" key="10">
    <source>
        <dbReference type="RuleBase" id="RU351113"/>
    </source>
</evidence>
<dbReference type="InterPro" id="IPR004117">
    <property type="entry name" value="7tm6_olfct_rcpt"/>
</dbReference>
<dbReference type="GO" id="GO:0007165">
    <property type="term" value="P:signal transduction"/>
    <property type="evidence" value="ECO:0007669"/>
    <property type="project" value="UniProtKB-KW"/>
</dbReference>
<keyword evidence="7 10" id="KW-0472">Membrane</keyword>
<dbReference type="EMBL" id="CH477260">
    <property type="protein sequence ID" value="EAT45715.2"/>
    <property type="molecule type" value="Genomic_DNA"/>
</dbReference>
<dbReference type="KEGG" id="aag:5576885"/>
<comment type="caution">
    <text evidence="10">Lacks conserved residue(s) required for the propagation of feature annotation.</text>
</comment>
<evidence type="ECO:0000256" key="6">
    <source>
        <dbReference type="ARBA" id="ARBA00022989"/>
    </source>
</evidence>
<evidence type="ECO:0000256" key="3">
    <source>
        <dbReference type="ARBA" id="ARBA00022606"/>
    </source>
</evidence>
<keyword evidence="6 10" id="KW-1133">Transmembrane helix</keyword>
<evidence type="ECO:0000313" key="12">
    <source>
        <dbReference type="Proteomes" id="UP000682892"/>
    </source>
</evidence>
<feature type="transmembrane region" description="Helical" evidence="10">
    <location>
        <begin position="138"/>
        <end position="162"/>
    </location>
</feature>
<keyword evidence="9 10" id="KW-0807">Transducer</keyword>
<dbReference type="SMR" id="A0A1S7UEX0"/>
<evidence type="ECO:0000256" key="1">
    <source>
        <dbReference type="ARBA" id="ARBA00004651"/>
    </source>
</evidence>
<comment type="similarity">
    <text evidence="10">Belongs to the insect chemoreceptor superfamily. Heteromeric odorant receptor channel (TC 1.A.69) family.</text>
</comment>
<evidence type="ECO:0000256" key="9">
    <source>
        <dbReference type="ARBA" id="ARBA00023224"/>
    </source>
</evidence>